<dbReference type="GO" id="GO:0045454">
    <property type="term" value="P:cell redox homeostasis"/>
    <property type="evidence" value="ECO:0007669"/>
    <property type="project" value="TreeGrafter"/>
</dbReference>
<evidence type="ECO:0000259" key="1">
    <source>
        <dbReference type="PROSITE" id="PS51352"/>
    </source>
</evidence>
<comment type="caution">
    <text evidence="2">The sequence shown here is derived from an EMBL/GenBank/DDBJ whole genome shotgun (WGS) entry which is preliminary data.</text>
</comment>
<proteinExistence type="predicted"/>
<dbReference type="Pfam" id="PF00085">
    <property type="entry name" value="Thioredoxin"/>
    <property type="match status" value="1"/>
</dbReference>
<evidence type="ECO:0000313" key="2">
    <source>
        <dbReference type="EMBL" id="GAI67974.1"/>
    </source>
</evidence>
<protein>
    <recommendedName>
        <fullName evidence="1">Thioredoxin domain-containing protein</fullName>
    </recommendedName>
</protein>
<dbReference type="AlphaFoldDB" id="X1SJP3"/>
<dbReference type="GO" id="GO:0005829">
    <property type="term" value="C:cytosol"/>
    <property type="evidence" value="ECO:0007669"/>
    <property type="project" value="TreeGrafter"/>
</dbReference>
<dbReference type="PANTHER" id="PTHR45663">
    <property type="entry name" value="GEO12009P1"/>
    <property type="match status" value="1"/>
</dbReference>
<dbReference type="InterPro" id="IPR013766">
    <property type="entry name" value="Thioredoxin_domain"/>
</dbReference>
<name>X1SJP3_9ZZZZ</name>
<gene>
    <name evidence="2" type="ORF">S12H4_06183</name>
</gene>
<dbReference type="Gene3D" id="3.40.30.10">
    <property type="entry name" value="Glutaredoxin"/>
    <property type="match status" value="1"/>
</dbReference>
<dbReference type="SUPFAM" id="SSF52833">
    <property type="entry name" value="Thioredoxin-like"/>
    <property type="match status" value="1"/>
</dbReference>
<dbReference type="CDD" id="cd02947">
    <property type="entry name" value="TRX_family"/>
    <property type="match status" value="1"/>
</dbReference>
<dbReference type="PANTHER" id="PTHR45663:SF11">
    <property type="entry name" value="GEO12009P1"/>
    <property type="match status" value="1"/>
</dbReference>
<sequence>KYIYIIIFLVLLAIVFGFKKVSNDTEATLTQEDVTTDEIKVTFVELGSVGCIPCDKMQPIMKEIEEEYKGQVKVVFHDVKTAKGQPYIKEFGIRAIPTQVFLDKNGNEYFRHLGFFAKDELVEVLKTQGVK</sequence>
<reference evidence="2" key="1">
    <citation type="journal article" date="2014" name="Front. Microbiol.">
        <title>High frequency of phylogenetically diverse reductive dehalogenase-homologous genes in deep subseafloor sedimentary metagenomes.</title>
        <authorList>
            <person name="Kawai M."/>
            <person name="Futagami T."/>
            <person name="Toyoda A."/>
            <person name="Takaki Y."/>
            <person name="Nishi S."/>
            <person name="Hori S."/>
            <person name="Arai W."/>
            <person name="Tsubouchi T."/>
            <person name="Morono Y."/>
            <person name="Uchiyama I."/>
            <person name="Ito T."/>
            <person name="Fujiyama A."/>
            <person name="Inagaki F."/>
            <person name="Takami H."/>
        </authorList>
    </citation>
    <scope>NUCLEOTIDE SEQUENCE</scope>
    <source>
        <strain evidence="2">Expedition CK06-06</strain>
    </source>
</reference>
<feature type="non-terminal residue" evidence="2">
    <location>
        <position position="1"/>
    </location>
</feature>
<dbReference type="InterPro" id="IPR036249">
    <property type="entry name" value="Thioredoxin-like_sf"/>
</dbReference>
<feature type="domain" description="Thioredoxin" evidence="1">
    <location>
        <begin position="20"/>
        <end position="130"/>
    </location>
</feature>
<dbReference type="GO" id="GO:0015035">
    <property type="term" value="F:protein-disulfide reductase activity"/>
    <property type="evidence" value="ECO:0007669"/>
    <property type="project" value="TreeGrafter"/>
</dbReference>
<dbReference type="PROSITE" id="PS51352">
    <property type="entry name" value="THIOREDOXIN_2"/>
    <property type="match status" value="1"/>
</dbReference>
<dbReference type="EMBL" id="BARW01002138">
    <property type="protein sequence ID" value="GAI67974.1"/>
    <property type="molecule type" value="Genomic_DNA"/>
</dbReference>
<accession>X1SJP3</accession>
<organism evidence="2">
    <name type="scientific">marine sediment metagenome</name>
    <dbReference type="NCBI Taxonomy" id="412755"/>
    <lineage>
        <taxon>unclassified sequences</taxon>
        <taxon>metagenomes</taxon>
        <taxon>ecological metagenomes</taxon>
    </lineage>
</organism>